<dbReference type="SUPFAM" id="SSF54637">
    <property type="entry name" value="Thioesterase/thiol ester dehydrase-isomerase"/>
    <property type="match status" value="1"/>
</dbReference>
<evidence type="ECO:0000256" key="2">
    <source>
        <dbReference type="ARBA" id="ARBA00022801"/>
    </source>
</evidence>
<dbReference type="PANTHER" id="PTHR31793">
    <property type="entry name" value="4-HYDROXYBENZOYL-COA THIOESTERASE FAMILY MEMBER"/>
    <property type="match status" value="1"/>
</dbReference>
<dbReference type="InterPro" id="IPR008272">
    <property type="entry name" value="HB-CoA_thioesterase_AS"/>
</dbReference>
<proteinExistence type="inferred from homology"/>
<evidence type="ECO:0000313" key="4">
    <source>
        <dbReference type="Proteomes" id="UP000537592"/>
    </source>
</evidence>
<accession>A0A7W5Z3G5</accession>
<evidence type="ECO:0000313" key="3">
    <source>
        <dbReference type="EMBL" id="MBB3809057.1"/>
    </source>
</evidence>
<gene>
    <name evidence="3" type="ORF">FHS81_001127</name>
</gene>
<dbReference type="FunFam" id="3.10.129.10:FF:000004">
    <property type="entry name" value="Tol-pal system-associated acyl-CoA thioesterase"/>
    <property type="match status" value="1"/>
</dbReference>
<organism evidence="3 4">
    <name type="scientific">Pseudochelatococcus contaminans</name>
    <dbReference type="NCBI Taxonomy" id="1538103"/>
    <lineage>
        <taxon>Bacteria</taxon>
        <taxon>Pseudomonadati</taxon>
        <taxon>Pseudomonadota</taxon>
        <taxon>Alphaproteobacteria</taxon>
        <taxon>Hyphomicrobiales</taxon>
        <taxon>Chelatococcaceae</taxon>
        <taxon>Pseudochelatococcus</taxon>
    </lineage>
</organism>
<dbReference type="CDD" id="cd00586">
    <property type="entry name" value="4HBT"/>
    <property type="match status" value="1"/>
</dbReference>
<reference evidence="3 4" key="1">
    <citation type="submission" date="2020-08" db="EMBL/GenBank/DDBJ databases">
        <title>Genomic Encyclopedia of Type Strains, Phase IV (KMG-IV): sequencing the most valuable type-strain genomes for metagenomic binning, comparative biology and taxonomic classification.</title>
        <authorList>
            <person name="Goeker M."/>
        </authorList>
    </citation>
    <scope>NUCLEOTIDE SEQUENCE [LARGE SCALE GENOMIC DNA]</scope>
    <source>
        <strain evidence="3 4">DSM 28760</strain>
    </source>
</reference>
<dbReference type="PIRSF" id="PIRSF003230">
    <property type="entry name" value="YbgC"/>
    <property type="match status" value="1"/>
</dbReference>
<dbReference type="Proteomes" id="UP000537592">
    <property type="component" value="Unassembled WGS sequence"/>
</dbReference>
<evidence type="ECO:0000256" key="1">
    <source>
        <dbReference type="ARBA" id="ARBA00005953"/>
    </source>
</evidence>
<comment type="similarity">
    <text evidence="1">Belongs to the 4-hydroxybenzoyl-CoA thioesterase family.</text>
</comment>
<dbReference type="Pfam" id="PF13279">
    <property type="entry name" value="4HBT_2"/>
    <property type="match status" value="1"/>
</dbReference>
<protein>
    <submittedName>
        <fullName evidence="3">Acyl-CoA thioester hydrolase</fullName>
        <ecNumber evidence="3">3.1.2.-</ecNumber>
    </submittedName>
</protein>
<dbReference type="NCBIfam" id="TIGR02799">
    <property type="entry name" value="thio_ybgC"/>
    <property type="match status" value="1"/>
</dbReference>
<dbReference type="NCBIfam" id="TIGR00051">
    <property type="entry name" value="YbgC/FadM family acyl-CoA thioesterase"/>
    <property type="match status" value="1"/>
</dbReference>
<dbReference type="EMBL" id="JACICC010000002">
    <property type="protein sequence ID" value="MBB3809057.1"/>
    <property type="molecule type" value="Genomic_DNA"/>
</dbReference>
<dbReference type="Gene3D" id="3.10.129.10">
    <property type="entry name" value="Hotdog Thioesterase"/>
    <property type="match status" value="1"/>
</dbReference>
<dbReference type="InterPro" id="IPR014166">
    <property type="entry name" value="Tol-Pal_acyl-CoA_thioesterase"/>
</dbReference>
<dbReference type="PANTHER" id="PTHR31793:SF37">
    <property type="entry name" value="ACYL-COA THIOESTER HYDROLASE YBGC"/>
    <property type="match status" value="1"/>
</dbReference>
<dbReference type="InterPro" id="IPR006684">
    <property type="entry name" value="YbgC/YbaW"/>
</dbReference>
<keyword evidence="4" id="KW-1185">Reference proteome</keyword>
<dbReference type="AlphaFoldDB" id="A0A7W5Z3G5"/>
<sequence>MSHDASTSPAAWPDLAGRFEGRTHILPVRVYYEDTDFSGIVYHAGYLRFLERGRTDSLRLAGVGQNELHAGGEGLFFAVRRLTIDYHRPALMDDVLEVQTRTEEVRGASLVIAQRILRGEELIVSADVRVAALAGGRPARIPDALRHILEGGGA</sequence>
<keyword evidence="2 3" id="KW-0378">Hydrolase</keyword>
<dbReference type="GO" id="GO:0047617">
    <property type="term" value="F:fatty acyl-CoA hydrolase activity"/>
    <property type="evidence" value="ECO:0007669"/>
    <property type="project" value="TreeGrafter"/>
</dbReference>
<dbReference type="InterPro" id="IPR029069">
    <property type="entry name" value="HotDog_dom_sf"/>
</dbReference>
<dbReference type="RefSeq" id="WP_183751053.1">
    <property type="nucleotide sequence ID" value="NZ_JACICC010000002.1"/>
</dbReference>
<name>A0A7W5Z3G5_9HYPH</name>
<dbReference type="PROSITE" id="PS01328">
    <property type="entry name" value="4HBCOA_THIOESTERASE"/>
    <property type="match status" value="1"/>
</dbReference>
<comment type="caution">
    <text evidence="3">The sequence shown here is derived from an EMBL/GenBank/DDBJ whole genome shotgun (WGS) entry which is preliminary data.</text>
</comment>
<dbReference type="EC" id="3.1.2.-" evidence="3"/>
<dbReference type="InterPro" id="IPR050563">
    <property type="entry name" value="4-hydroxybenzoyl-CoA_TE"/>
</dbReference>